<keyword evidence="2" id="KW-0456">Lyase</keyword>
<evidence type="ECO:0000259" key="1">
    <source>
        <dbReference type="Pfam" id="PF01261"/>
    </source>
</evidence>
<dbReference type="Pfam" id="PF01261">
    <property type="entry name" value="AP_endonuc_2"/>
    <property type="match status" value="1"/>
</dbReference>
<reference evidence="2 5" key="1">
    <citation type="submission" date="2018-09" db="EMBL/GenBank/DDBJ databases">
        <title>Roseomonas sp. nov., isolated from feces of Tibetan antelopes in the Qinghai-Tibet plateau, China.</title>
        <authorList>
            <person name="Tian Z."/>
        </authorList>
    </citation>
    <scope>NUCLEOTIDE SEQUENCE [LARGE SCALE GENOMIC DNA]</scope>
    <source>
        <strain evidence="3 4">Z23</strain>
        <strain evidence="2 5">Z24</strain>
    </source>
</reference>
<dbReference type="EMBL" id="RFLX01000018">
    <property type="protein sequence ID" value="RMI19526.1"/>
    <property type="molecule type" value="Genomic_DNA"/>
</dbReference>
<dbReference type="RefSeq" id="WP_120636488.1">
    <property type="nucleotide sequence ID" value="NZ_RAQU01000006.1"/>
</dbReference>
<dbReference type="SUPFAM" id="SSF51658">
    <property type="entry name" value="Xylose isomerase-like"/>
    <property type="match status" value="1"/>
</dbReference>
<organism evidence="2 5">
    <name type="scientific">Teichococcus wenyumeiae</name>
    <dbReference type="NCBI Taxonomy" id="2478470"/>
    <lineage>
        <taxon>Bacteria</taxon>
        <taxon>Pseudomonadati</taxon>
        <taxon>Pseudomonadota</taxon>
        <taxon>Alphaproteobacteria</taxon>
        <taxon>Acetobacterales</taxon>
        <taxon>Roseomonadaceae</taxon>
        <taxon>Roseomonas</taxon>
    </lineage>
</organism>
<dbReference type="InterPro" id="IPR013022">
    <property type="entry name" value="Xyl_isomerase-like_TIM-brl"/>
</dbReference>
<evidence type="ECO:0000313" key="3">
    <source>
        <dbReference type="EMBL" id="RMI19526.1"/>
    </source>
</evidence>
<dbReference type="OrthoDB" id="9804047at2"/>
<evidence type="ECO:0000313" key="5">
    <source>
        <dbReference type="Proteomes" id="UP000278036"/>
    </source>
</evidence>
<dbReference type="PANTHER" id="PTHR12110:SF41">
    <property type="entry name" value="INOSOSE DEHYDRATASE"/>
    <property type="match status" value="1"/>
</dbReference>
<dbReference type="EC" id="4.2.1.44" evidence="2"/>
<keyword evidence="4" id="KW-1185">Reference proteome</keyword>
<proteinExistence type="predicted"/>
<feature type="domain" description="Xylose isomerase-like TIM barrel" evidence="1">
    <location>
        <begin position="36"/>
        <end position="273"/>
    </location>
</feature>
<dbReference type="EMBL" id="RAQU01000006">
    <property type="protein sequence ID" value="RKK06009.1"/>
    <property type="molecule type" value="Genomic_DNA"/>
</dbReference>
<dbReference type="InterPro" id="IPR036237">
    <property type="entry name" value="Xyl_isomerase-like_sf"/>
</dbReference>
<dbReference type="InterPro" id="IPR030823">
    <property type="entry name" value="IolE/MocC"/>
</dbReference>
<dbReference type="Proteomes" id="UP000278036">
    <property type="component" value="Unassembled WGS sequence"/>
</dbReference>
<dbReference type="PANTHER" id="PTHR12110">
    <property type="entry name" value="HYDROXYPYRUVATE ISOMERASE"/>
    <property type="match status" value="1"/>
</dbReference>
<name>A0A3A9K3S8_9PROT</name>
<dbReference type="Proteomes" id="UP000274097">
    <property type="component" value="Unassembled WGS sequence"/>
</dbReference>
<accession>A0A3A9K3S8</accession>
<dbReference type="InParanoid" id="A0A3A9K3S8"/>
<gene>
    <name evidence="2" type="primary">iolE</name>
    <name evidence="2" type="ORF">D6Z83_01105</name>
    <name evidence="3" type="ORF">EBE87_19635</name>
</gene>
<dbReference type="InterPro" id="IPR050312">
    <property type="entry name" value="IolE/XylAMocC-like"/>
</dbReference>
<dbReference type="AlphaFoldDB" id="A0A3A9K3S8"/>
<dbReference type="NCBIfam" id="TIGR04379">
    <property type="entry name" value="myo_inos_iolE"/>
    <property type="match status" value="1"/>
</dbReference>
<protein>
    <submittedName>
        <fullName evidence="2">Myo-inosose-2 dehydratase</fullName>
        <ecNumber evidence="2">4.2.1.44</ecNumber>
    </submittedName>
</protein>
<evidence type="ECO:0000313" key="2">
    <source>
        <dbReference type="EMBL" id="RKK06009.1"/>
    </source>
</evidence>
<dbReference type="Gene3D" id="3.20.20.150">
    <property type="entry name" value="Divalent-metal-dependent TIM barrel enzymes"/>
    <property type="match status" value="1"/>
</dbReference>
<comment type="caution">
    <text evidence="2">The sequence shown here is derived from an EMBL/GenBank/DDBJ whole genome shotgun (WGS) entry which is preliminary data.</text>
</comment>
<dbReference type="GO" id="GO:0050114">
    <property type="term" value="F:myo-inosose-2 dehydratase activity"/>
    <property type="evidence" value="ECO:0007669"/>
    <property type="project" value="UniProtKB-EC"/>
</dbReference>
<sequence>MNQIGHRIRLGTNPIAWSNDDLPSLGGATPLETCLTEARQAGFEGIELGHKFPRTAPELSAVLGAHDLAFVSGWYSSELLLRDAKAEIAAMQPHLELLKGAGAEVLILAETSNAIHGDRAVPLSRRPKLDAGDWKQFGARLTEAGKAVEDAGLSLVYHHHMGTVVQSAEDIARLMEHTGCEVKLLLDTGHATFGGADPVRLAHAYRERIGHVHTKDIRQAVMAESRQQDWSFLDSVVEGVFTVPGDGMVDFRAVLAELPDYRGWLVIEAEQDPEKANPLHYATMGCANLARFAQEAGLVA</sequence>
<evidence type="ECO:0000313" key="4">
    <source>
        <dbReference type="Proteomes" id="UP000274097"/>
    </source>
</evidence>